<dbReference type="GO" id="GO:0003677">
    <property type="term" value="F:DNA binding"/>
    <property type="evidence" value="ECO:0007669"/>
    <property type="project" value="UniProtKB-KW"/>
</dbReference>
<dbReference type="EMBL" id="DACSXJ010000009">
    <property type="protein sequence ID" value="HAT3897563.1"/>
    <property type="molecule type" value="Genomic_DNA"/>
</dbReference>
<evidence type="ECO:0000256" key="2">
    <source>
        <dbReference type="ARBA" id="ARBA00023125"/>
    </source>
</evidence>
<dbReference type="GO" id="GO:0009307">
    <property type="term" value="P:DNA restriction-modification system"/>
    <property type="evidence" value="ECO:0007669"/>
    <property type="project" value="UniProtKB-KW"/>
</dbReference>
<name>A0A8H9QCT2_CITFR</name>
<keyword evidence="2" id="KW-0238">DNA-binding</keyword>
<dbReference type="GO" id="GO:0004519">
    <property type="term" value="F:endonuclease activity"/>
    <property type="evidence" value="ECO:0007669"/>
    <property type="project" value="UniProtKB-KW"/>
</dbReference>
<dbReference type="AlphaFoldDB" id="A0A8H9QCT2"/>
<reference evidence="3" key="2">
    <citation type="submission" date="2020-09" db="EMBL/GenBank/DDBJ databases">
        <authorList>
            <consortium name="NCBI Pathogen Detection Project"/>
        </authorList>
    </citation>
    <scope>NUCLEOTIDE SEQUENCE</scope>
    <source>
        <strain evidence="3">O50</strain>
    </source>
</reference>
<dbReference type="SUPFAM" id="SSF116734">
    <property type="entry name" value="DNA methylase specificity domain"/>
    <property type="match status" value="1"/>
</dbReference>
<keyword evidence="3" id="KW-0255">Endonuclease</keyword>
<proteinExistence type="predicted"/>
<dbReference type="RefSeq" id="WP_213734096.1">
    <property type="nucleotide sequence ID" value="NZ_AP026940.1"/>
</dbReference>
<accession>A0A8H9QCT2</accession>
<gene>
    <name evidence="3" type="ORF">I9Y29_001987</name>
</gene>
<organism evidence="3">
    <name type="scientific">Citrobacter freundii</name>
    <dbReference type="NCBI Taxonomy" id="546"/>
    <lineage>
        <taxon>Bacteria</taxon>
        <taxon>Pseudomonadati</taxon>
        <taxon>Pseudomonadota</taxon>
        <taxon>Gammaproteobacteria</taxon>
        <taxon>Enterobacterales</taxon>
        <taxon>Enterobacteriaceae</taxon>
        <taxon>Citrobacter</taxon>
        <taxon>Citrobacter freundii complex</taxon>
    </lineage>
</organism>
<protein>
    <submittedName>
        <fullName evidence="3">Restriction endonuclease subunit S</fullName>
    </submittedName>
</protein>
<keyword evidence="3" id="KW-0378">Hydrolase</keyword>
<dbReference type="Gene3D" id="3.90.220.20">
    <property type="entry name" value="DNA methylase specificity domains"/>
    <property type="match status" value="1"/>
</dbReference>
<evidence type="ECO:0000313" key="3">
    <source>
        <dbReference type="EMBL" id="HAT3897563.1"/>
    </source>
</evidence>
<reference evidence="3" key="1">
    <citation type="journal article" date="2018" name="Genome Biol.">
        <title>SKESA: strategic k-mer extension for scrupulous assemblies.</title>
        <authorList>
            <person name="Souvorov A."/>
            <person name="Agarwala R."/>
            <person name="Lipman D.J."/>
        </authorList>
    </citation>
    <scope>NUCLEOTIDE SEQUENCE</scope>
    <source>
        <strain evidence="3">O50</strain>
    </source>
</reference>
<keyword evidence="3" id="KW-0540">Nuclease</keyword>
<dbReference type="Proteomes" id="UP000855471">
    <property type="component" value="Unassembled WGS sequence"/>
</dbReference>
<dbReference type="InterPro" id="IPR044946">
    <property type="entry name" value="Restrct_endonuc_typeI_TRD_sf"/>
</dbReference>
<keyword evidence="1" id="KW-0680">Restriction system</keyword>
<comment type="caution">
    <text evidence="3">The sequence shown here is derived from an EMBL/GenBank/DDBJ whole genome shotgun (WGS) entry which is preliminary data.</text>
</comment>
<evidence type="ECO:0000256" key="1">
    <source>
        <dbReference type="ARBA" id="ARBA00022747"/>
    </source>
</evidence>
<sequence length="195" mass="22449">MALTYESIADFTIGSHISRIKQRPDDEYSDDKTWHFYATEQFQADDWQCTSQVGDKEQIVRTDQPVLFTQAGDVVISLIQGRAVMVSATNAGRILGNNYLKVDVDPSQVDPAWFIWHFNESPEIQRQRLKATQGSTVVRRLAVNELRNFSVTLPLLARQQTMGKLYLAVREKRYQQQRLAALYEHQILSQLSEMI</sequence>